<gene>
    <name evidence="2" type="ORF">GGR05_000239</name>
</gene>
<protein>
    <submittedName>
        <fullName evidence="2">EAL domain-containing protein (Putative c-di-GMP-specific phosphodiesterase class I)</fullName>
    </submittedName>
</protein>
<dbReference type="EMBL" id="JACIDO010000001">
    <property type="protein sequence ID" value="MBB3934128.1"/>
    <property type="molecule type" value="Genomic_DNA"/>
</dbReference>
<evidence type="ECO:0000313" key="3">
    <source>
        <dbReference type="Proteomes" id="UP000531216"/>
    </source>
</evidence>
<dbReference type="InterPro" id="IPR001633">
    <property type="entry name" value="EAL_dom"/>
</dbReference>
<name>A0A7W6FSM4_9HYPH</name>
<dbReference type="PANTHER" id="PTHR33121">
    <property type="entry name" value="CYCLIC DI-GMP PHOSPHODIESTERASE PDEF"/>
    <property type="match status" value="1"/>
</dbReference>
<dbReference type="Gene3D" id="3.20.20.450">
    <property type="entry name" value="EAL domain"/>
    <property type="match status" value="1"/>
</dbReference>
<dbReference type="SUPFAM" id="SSF141868">
    <property type="entry name" value="EAL domain-like"/>
    <property type="match status" value="1"/>
</dbReference>
<comment type="caution">
    <text evidence="2">The sequence shown here is derived from an EMBL/GenBank/DDBJ whole genome shotgun (WGS) entry which is preliminary data.</text>
</comment>
<dbReference type="SMART" id="SM00052">
    <property type="entry name" value="EAL"/>
    <property type="match status" value="1"/>
</dbReference>
<evidence type="ECO:0000259" key="1">
    <source>
        <dbReference type="PROSITE" id="PS50883"/>
    </source>
</evidence>
<dbReference type="InterPro" id="IPR050706">
    <property type="entry name" value="Cyclic-di-GMP_PDE-like"/>
</dbReference>
<organism evidence="2 3">
    <name type="scientific">Aureimonas phyllosphaerae</name>
    <dbReference type="NCBI Taxonomy" id="1166078"/>
    <lineage>
        <taxon>Bacteria</taxon>
        <taxon>Pseudomonadati</taxon>
        <taxon>Pseudomonadota</taxon>
        <taxon>Alphaproteobacteria</taxon>
        <taxon>Hyphomicrobiales</taxon>
        <taxon>Aurantimonadaceae</taxon>
        <taxon>Aureimonas</taxon>
    </lineage>
</organism>
<dbReference type="Proteomes" id="UP000531216">
    <property type="component" value="Unassembled WGS sequence"/>
</dbReference>
<feature type="domain" description="EAL" evidence="1">
    <location>
        <begin position="19"/>
        <end position="254"/>
    </location>
</feature>
<dbReference type="Pfam" id="PF00563">
    <property type="entry name" value="EAL"/>
    <property type="match status" value="1"/>
</dbReference>
<evidence type="ECO:0000313" key="2">
    <source>
        <dbReference type="EMBL" id="MBB3934128.1"/>
    </source>
</evidence>
<keyword evidence="3" id="KW-1185">Reference proteome</keyword>
<dbReference type="PROSITE" id="PS50883">
    <property type="entry name" value="EAL"/>
    <property type="match status" value="1"/>
</dbReference>
<sequence>MPSFSPAPRATRPFSDLSSRLKRGRICEMLQQRSFRAAYQPIFAMADDRLVGVEALTRVQVRPYRSPDAWFRDAYEVGLGPDLEIETLATALGGLDLFPTHMFLALNVSPDILLDQRFSPLLEGVDAKRLVLELTEHTAVDDYRPLMTALRPLRDRGARLAIDDVGAGYANMQHILSLRPDILKIDASLTNNIHVCPSRAALLAGLVQFARTFDTRIVAEGIEVAPQLDRLRELGVDYGQGYLLGRPLLLKRAR</sequence>
<accession>A0A7W6FSM4</accession>
<dbReference type="AlphaFoldDB" id="A0A7W6FSM4"/>
<dbReference type="InterPro" id="IPR035919">
    <property type="entry name" value="EAL_sf"/>
</dbReference>
<reference evidence="2 3" key="1">
    <citation type="submission" date="2020-08" db="EMBL/GenBank/DDBJ databases">
        <title>Genomic Encyclopedia of Type Strains, Phase IV (KMG-IV): sequencing the most valuable type-strain genomes for metagenomic binning, comparative biology and taxonomic classification.</title>
        <authorList>
            <person name="Goeker M."/>
        </authorList>
    </citation>
    <scope>NUCLEOTIDE SEQUENCE [LARGE SCALE GENOMIC DNA]</scope>
    <source>
        <strain evidence="2 3">DSM 25024</strain>
    </source>
</reference>
<dbReference type="GO" id="GO:0071111">
    <property type="term" value="F:cyclic-guanylate-specific phosphodiesterase activity"/>
    <property type="evidence" value="ECO:0007669"/>
    <property type="project" value="InterPro"/>
</dbReference>
<dbReference type="CDD" id="cd01948">
    <property type="entry name" value="EAL"/>
    <property type="match status" value="1"/>
</dbReference>
<dbReference type="PANTHER" id="PTHR33121:SF76">
    <property type="entry name" value="SIGNALING PROTEIN"/>
    <property type="match status" value="1"/>
</dbReference>
<dbReference type="RefSeq" id="WP_183193281.1">
    <property type="nucleotide sequence ID" value="NZ_JACIDO010000001.1"/>
</dbReference>
<proteinExistence type="predicted"/>